<proteinExistence type="predicted"/>
<dbReference type="OrthoDB" id="3527108at2759"/>
<reference evidence="3" key="1">
    <citation type="journal article" date="2020" name="Stud. Mycol.">
        <title>101 Dothideomycetes genomes: a test case for predicting lifestyles and emergence of pathogens.</title>
        <authorList>
            <person name="Haridas S."/>
            <person name="Albert R."/>
            <person name="Binder M."/>
            <person name="Bloem J."/>
            <person name="Labutti K."/>
            <person name="Salamov A."/>
            <person name="Andreopoulos B."/>
            <person name="Baker S."/>
            <person name="Barry K."/>
            <person name="Bills G."/>
            <person name="Bluhm B."/>
            <person name="Cannon C."/>
            <person name="Castanera R."/>
            <person name="Culley D."/>
            <person name="Daum C."/>
            <person name="Ezra D."/>
            <person name="Gonzalez J."/>
            <person name="Henrissat B."/>
            <person name="Kuo A."/>
            <person name="Liang C."/>
            <person name="Lipzen A."/>
            <person name="Lutzoni F."/>
            <person name="Magnuson J."/>
            <person name="Mondo S."/>
            <person name="Nolan M."/>
            <person name="Ohm R."/>
            <person name="Pangilinan J."/>
            <person name="Park H.-J."/>
            <person name="Ramirez L."/>
            <person name="Alfaro M."/>
            <person name="Sun H."/>
            <person name="Tritt A."/>
            <person name="Yoshinaga Y."/>
            <person name="Zwiers L.-H."/>
            <person name="Turgeon B."/>
            <person name="Goodwin S."/>
            <person name="Spatafora J."/>
            <person name="Crous P."/>
            <person name="Grigoriev I."/>
        </authorList>
    </citation>
    <scope>NUCLEOTIDE SEQUENCE</scope>
    <source>
        <strain evidence="3">CBS 260.36</strain>
    </source>
</reference>
<name>A0A9P4ITT3_9PEZI</name>
<evidence type="ECO:0000313" key="4">
    <source>
        <dbReference type="Proteomes" id="UP000799439"/>
    </source>
</evidence>
<keyword evidence="2" id="KW-0812">Transmembrane</keyword>
<dbReference type="Proteomes" id="UP000799439">
    <property type="component" value="Unassembled WGS sequence"/>
</dbReference>
<protein>
    <submittedName>
        <fullName evidence="3">Uncharacterized protein</fullName>
    </submittedName>
</protein>
<feature type="region of interest" description="Disordered" evidence="1">
    <location>
        <begin position="366"/>
        <end position="388"/>
    </location>
</feature>
<keyword evidence="4" id="KW-1185">Reference proteome</keyword>
<sequence length="440" mass="50153">MAPASVIHPRYRLILVLLIPISIILISANLIKPEAFLNRLKLVVRPENTEGKATYTPYPRYKNLTEDDPPPPIVDNFPLAAQAESAAAMPAIPYWNAPPAKHVPEKTPLLIGFTRNWVILQQTVVSYLTSGWPAEDIFVVENTGTMDANMRGQLTLQNPFYLDYHRLTNIYGVNVLRTPTLLTFAQLQNFFLSYAIDHDLETFFWSHMDVVAVPDEEPEAPESDDGDGSPMAHKSLYLRAVDTLRTYTSPEPPPERARWGALFFAYDRLALVNVKSYIDVSGWDTQIPYYMTDCDMHSRLSMAGWHTEDIRIGLIYDIAHPLPDLSVLYRLSPASDMQTSNTDARPGDNSYKDLVAKLDELQRHKNEQAGGRNTWQGEQRGGVGEPYWRDPRGFEEGLHLTIEFGRRVFAEKWGHRDCNLEAVGLSLDDQWKVEKDWERH</sequence>
<dbReference type="AlphaFoldDB" id="A0A9P4ITT3"/>
<evidence type="ECO:0000313" key="3">
    <source>
        <dbReference type="EMBL" id="KAF2147640.1"/>
    </source>
</evidence>
<organism evidence="3 4">
    <name type="scientific">Myriangium duriaei CBS 260.36</name>
    <dbReference type="NCBI Taxonomy" id="1168546"/>
    <lineage>
        <taxon>Eukaryota</taxon>
        <taxon>Fungi</taxon>
        <taxon>Dikarya</taxon>
        <taxon>Ascomycota</taxon>
        <taxon>Pezizomycotina</taxon>
        <taxon>Dothideomycetes</taxon>
        <taxon>Dothideomycetidae</taxon>
        <taxon>Myriangiales</taxon>
        <taxon>Myriangiaceae</taxon>
        <taxon>Myriangium</taxon>
    </lineage>
</organism>
<evidence type="ECO:0000256" key="2">
    <source>
        <dbReference type="SAM" id="Phobius"/>
    </source>
</evidence>
<evidence type="ECO:0000256" key="1">
    <source>
        <dbReference type="SAM" id="MobiDB-lite"/>
    </source>
</evidence>
<keyword evidence="2" id="KW-1133">Transmembrane helix</keyword>
<comment type="caution">
    <text evidence="3">The sequence shown here is derived from an EMBL/GenBank/DDBJ whole genome shotgun (WGS) entry which is preliminary data.</text>
</comment>
<keyword evidence="2" id="KW-0472">Membrane</keyword>
<accession>A0A9P4ITT3</accession>
<gene>
    <name evidence="3" type="ORF">K461DRAFT_272343</name>
</gene>
<feature type="transmembrane region" description="Helical" evidence="2">
    <location>
        <begin position="12"/>
        <end position="31"/>
    </location>
</feature>
<dbReference type="EMBL" id="ML996095">
    <property type="protein sequence ID" value="KAF2147640.1"/>
    <property type="molecule type" value="Genomic_DNA"/>
</dbReference>